<keyword evidence="3 9" id="KW-0479">Metal-binding</keyword>
<dbReference type="InterPro" id="IPR027417">
    <property type="entry name" value="P-loop_NTPase"/>
</dbReference>
<evidence type="ECO:0000256" key="2">
    <source>
        <dbReference type="ARBA" id="ARBA00022694"/>
    </source>
</evidence>
<dbReference type="PANTHER" id="PTHR42714">
    <property type="entry name" value="TRNA MODIFICATION GTPASE GTPBP3"/>
    <property type="match status" value="1"/>
</dbReference>
<evidence type="ECO:0000256" key="3">
    <source>
        <dbReference type="ARBA" id="ARBA00022723"/>
    </source>
</evidence>
<comment type="caution">
    <text evidence="9">Lacks conserved residue(s) required for the propagation of feature annotation.</text>
</comment>
<keyword evidence="2 9" id="KW-0819">tRNA processing</keyword>
<dbReference type="STRING" id="888061.AXF15_03300"/>
<dbReference type="InterPro" id="IPR027266">
    <property type="entry name" value="TrmE/GcvT-like"/>
</dbReference>
<evidence type="ECO:0000256" key="1">
    <source>
        <dbReference type="ARBA" id="ARBA00011043"/>
    </source>
</evidence>
<dbReference type="PROSITE" id="PS51709">
    <property type="entry name" value="G_TRME"/>
    <property type="match status" value="1"/>
</dbReference>
<evidence type="ECO:0000313" key="13">
    <source>
        <dbReference type="Proteomes" id="UP000063964"/>
    </source>
</evidence>
<dbReference type="Gene3D" id="3.30.1360.120">
    <property type="entry name" value="Probable tRNA modification gtpase trme, domain 1"/>
    <property type="match status" value="1"/>
</dbReference>
<dbReference type="GO" id="GO:0042802">
    <property type="term" value="F:identical protein binding"/>
    <property type="evidence" value="ECO:0007669"/>
    <property type="project" value="UniProtKB-ARBA"/>
</dbReference>
<dbReference type="CDD" id="cd14858">
    <property type="entry name" value="TrmE_N"/>
    <property type="match status" value="1"/>
</dbReference>
<dbReference type="NCBIfam" id="TIGR00450">
    <property type="entry name" value="mnmE_trmE_thdF"/>
    <property type="match status" value="1"/>
</dbReference>
<feature type="binding site" evidence="9">
    <location>
        <position position="123"/>
    </location>
    <ligand>
        <name>(6S)-5-formyl-5,6,7,8-tetrahydrofolate</name>
        <dbReference type="ChEBI" id="CHEBI:57457"/>
    </ligand>
</feature>
<dbReference type="InterPro" id="IPR005225">
    <property type="entry name" value="Small_GTP-bd"/>
</dbReference>
<comment type="function">
    <text evidence="9">Exhibits a very high intrinsic GTPase hydrolysis rate. Involved in the addition of a carboxymethylaminomethyl (cmnm) group at the wobble position (U34) of certain tRNAs, forming tRNA-cmnm(5)s(2)U34.</text>
</comment>
<dbReference type="InterPro" id="IPR018948">
    <property type="entry name" value="GTP-bd_TrmE_N"/>
</dbReference>
<comment type="cofactor">
    <cofactor evidence="9">
        <name>K(+)</name>
        <dbReference type="ChEBI" id="CHEBI:29103"/>
    </cofactor>
    <text evidence="9">Binds 1 potassium ion per subunit.</text>
</comment>
<evidence type="ECO:0000313" key="12">
    <source>
        <dbReference type="EMBL" id="AMD92232.1"/>
    </source>
</evidence>
<dbReference type="SUPFAM" id="SSF52540">
    <property type="entry name" value="P-loop containing nucleoside triphosphate hydrolases"/>
    <property type="match status" value="1"/>
</dbReference>
<feature type="binding site" evidence="9">
    <location>
        <position position="84"/>
    </location>
    <ligand>
        <name>(6S)-5-formyl-5,6,7,8-tetrahydrofolate</name>
        <dbReference type="ChEBI" id="CHEBI:57457"/>
    </ligand>
</feature>
<dbReference type="GO" id="GO:0005829">
    <property type="term" value="C:cytosol"/>
    <property type="evidence" value="ECO:0007669"/>
    <property type="project" value="TreeGrafter"/>
</dbReference>
<keyword evidence="6 9" id="KW-0460">Magnesium</keyword>
<comment type="similarity">
    <text evidence="1 9 10">Belongs to the TRAFAC class TrmE-Era-EngA-EngB-Septin-like GTPase superfamily. TrmE GTPase family.</text>
</comment>
<comment type="subunit">
    <text evidence="9">Homodimer. Heterotetramer of two MnmE and two MnmG subunits.</text>
</comment>
<dbReference type="Pfam" id="PF10396">
    <property type="entry name" value="TrmE_N"/>
    <property type="match status" value="1"/>
</dbReference>
<dbReference type="KEGG" id="doa:AXF15_03300"/>
<dbReference type="InterPro" id="IPR031168">
    <property type="entry name" value="G_TrmE"/>
</dbReference>
<keyword evidence="7 9" id="KW-0630">Potassium</keyword>
<proteinExistence type="inferred from homology"/>
<protein>
    <recommendedName>
        <fullName evidence="9">tRNA modification GTPase MnmE</fullName>
        <ecNumber evidence="9">3.6.-.-</ecNumber>
    </recommendedName>
</protein>
<keyword evidence="8 9" id="KW-0342">GTP-binding</keyword>
<dbReference type="Gene3D" id="1.20.120.430">
    <property type="entry name" value="tRNA modification GTPase MnmE domain 2"/>
    <property type="match status" value="1"/>
</dbReference>
<feature type="binding site" evidence="9">
    <location>
        <position position="248"/>
    </location>
    <ligand>
        <name>K(+)</name>
        <dbReference type="ChEBI" id="CHEBI:29103"/>
    </ligand>
</feature>
<evidence type="ECO:0000256" key="7">
    <source>
        <dbReference type="ARBA" id="ARBA00022958"/>
    </source>
</evidence>
<gene>
    <name evidence="9" type="primary">mnmE</name>
    <name evidence="9" type="synonym">trmE</name>
    <name evidence="12" type="ORF">AXF15_03300</name>
</gene>
<evidence type="ECO:0000256" key="9">
    <source>
        <dbReference type="HAMAP-Rule" id="MF_00379"/>
    </source>
</evidence>
<keyword evidence="13" id="KW-1185">Reference proteome</keyword>
<dbReference type="EC" id="3.6.-.-" evidence="9"/>
<dbReference type="EMBL" id="CP014230">
    <property type="protein sequence ID" value="AMD92232.1"/>
    <property type="molecule type" value="Genomic_DNA"/>
</dbReference>
<feature type="binding site" evidence="9">
    <location>
        <position position="254"/>
    </location>
    <ligand>
        <name>Mg(2+)</name>
        <dbReference type="ChEBI" id="CHEBI:18420"/>
    </ligand>
</feature>
<feature type="binding site" evidence="9">
    <location>
        <position position="253"/>
    </location>
    <ligand>
        <name>K(+)</name>
        <dbReference type="ChEBI" id="CHEBI:29103"/>
    </ligand>
</feature>
<dbReference type="NCBIfam" id="TIGR00231">
    <property type="entry name" value="small_GTP"/>
    <property type="match status" value="1"/>
</dbReference>
<reference evidence="13" key="1">
    <citation type="submission" date="2016-02" db="EMBL/GenBank/DDBJ databases">
        <authorList>
            <person name="Holder M.E."/>
            <person name="Ajami N.J."/>
            <person name="Petrosino J.F."/>
        </authorList>
    </citation>
    <scope>NUCLEOTIDE SEQUENCE [LARGE SCALE GENOMIC DNA]</scope>
    <source>
        <strain evidence="13">DSM 12838</strain>
    </source>
</reference>
<feature type="binding site" evidence="9">
    <location>
        <position position="21"/>
    </location>
    <ligand>
        <name>(6S)-5-formyl-5,6,7,8-tetrahydrofolate</name>
        <dbReference type="ChEBI" id="CHEBI:57457"/>
    </ligand>
</feature>
<dbReference type="AlphaFoldDB" id="A0A0X8JP91"/>
<dbReference type="CDD" id="cd04164">
    <property type="entry name" value="trmE"/>
    <property type="match status" value="1"/>
</dbReference>
<dbReference type="InterPro" id="IPR025867">
    <property type="entry name" value="MnmE_helical"/>
</dbReference>
<name>A0A0X8JP91_9BACT</name>
<dbReference type="Pfam" id="PF01926">
    <property type="entry name" value="MMR_HSR1"/>
    <property type="match status" value="1"/>
</dbReference>
<organism evidence="12 13">
    <name type="scientific">Desulfomicrobium orale DSM 12838</name>
    <dbReference type="NCBI Taxonomy" id="888061"/>
    <lineage>
        <taxon>Bacteria</taxon>
        <taxon>Pseudomonadati</taxon>
        <taxon>Thermodesulfobacteriota</taxon>
        <taxon>Desulfovibrionia</taxon>
        <taxon>Desulfovibrionales</taxon>
        <taxon>Desulfomicrobiaceae</taxon>
        <taxon>Desulfomicrobium</taxon>
    </lineage>
</organism>
<dbReference type="Gene3D" id="3.40.50.300">
    <property type="entry name" value="P-loop containing nucleotide triphosphate hydrolases"/>
    <property type="match status" value="1"/>
</dbReference>
<dbReference type="GO" id="GO:0003924">
    <property type="term" value="F:GTPase activity"/>
    <property type="evidence" value="ECO:0007669"/>
    <property type="project" value="UniProtKB-UniRule"/>
</dbReference>
<dbReference type="FunFam" id="3.30.1360.120:FF:000003">
    <property type="entry name" value="tRNA modification GTPase MnmE"/>
    <property type="match status" value="1"/>
</dbReference>
<evidence type="ECO:0000256" key="5">
    <source>
        <dbReference type="ARBA" id="ARBA00022801"/>
    </source>
</evidence>
<evidence type="ECO:0000256" key="4">
    <source>
        <dbReference type="ARBA" id="ARBA00022741"/>
    </source>
</evidence>
<dbReference type="GO" id="GO:0005525">
    <property type="term" value="F:GTP binding"/>
    <property type="evidence" value="ECO:0007669"/>
    <property type="project" value="UniProtKB-UniRule"/>
</dbReference>
<evidence type="ECO:0000256" key="8">
    <source>
        <dbReference type="ARBA" id="ARBA00023134"/>
    </source>
</evidence>
<evidence type="ECO:0000256" key="10">
    <source>
        <dbReference type="RuleBase" id="RU003313"/>
    </source>
</evidence>
<feature type="binding site" evidence="9">
    <location>
        <begin position="273"/>
        <end position="276"/>
    </location>
    <ligand>
        <name>GTP</name>
        <dbReference type="ChEBI" id="CHEBI:37565"/>
    </ligand>
</feature>
<feature type="binding site" evidence="9">
    <location>
        <begin position="229"/>
        <end position="234"/>
    </location>
    <ligand>
        <name>GTP</name>
        <dbReference type="ChEBI" id="CHEBI:37565"/>
    </ligand>
</feature>
<keyword evidence="9" id="KW-0963">Cytoplasm</keyword>
<dbReference type="GO" id="GO:0046872">
    <property type="term" value="F:metal ion binding"/>
    <property type="evidence" value="ECO:0007669"/>
    <property type="project" value="UniProtKB-KW"/>
</dbReference>
<dbReference type="OrthoDB" id="9805918at2"/>
<dbReference type="Pfam" id="PF12631">
    <property type="entry name" value="MnmE_helical"/>
    <property type="match status" value="1"/>
</dbReference>
<dbReference type="PANTHER" id="PTHR42714:SF2">
    <property type="entry name" value="TRNA MODIFICATION GTPASE GTPBP3, MITOCHONDRIAL"/>
    <property type="match status" value="1"/>
</dbReference>
<feature type="binding site" evidence="9">
    <location>
        <begin position="248"/>
        <end position="254"/>
    </location>
    <ligand>
        <name>GTP</name>
        <dbReference type="ChEBI" id="CHEBI:37565"/>
    </ligand>
</feature>
<comment type="subcellular location">
    <subcellularLocation>
        <location evidence="9">Cytoplasm</location>
    </subcellularLocation>
</comment>
<sequence>MNDTIAAIATPPGAGAVGIIRVSGPDARSVGMALFHSGRSGFAGFRPYHLHHGQLRTPEGTFVDEALVAFMPGPRSFTGEDVVELHCHGGMAILRTVMEQCLELGVRPAGPGEFSKRAFLNGRMDLARAEAVMELVNAPSETAIRLAGAKLEGHFSRRVEELRLLLENLRVQLCVAVDFPEDEVDCLAPAALDAALEEAGAAIADLAGNHERVRHWRDGALVVLAGQVNAGKSSLLNAVLGVNRAIVTEIPGTTRDYLEEPVSLDGLPVRLVDTAGLRDAAGTVESLGITRSRELAASADLVLLVIDADLGPGAEDLSLLDQDVPLLVLANKMDLVSESPAWFAEAPWKDKTVLELSAKSGRGLPEMLAVVRETLAGSGFPEGDLLAPNLRQRDALVRAGEELTAMRAELKQNVPYDVLGVRLDMACHMLAEITGETAPEDVLNAVFDGFCIGK</sequence>
<evidence type="ECO:0000256" key="6">
    <source>
        <dbReference type="ARBA" id="ARBA00022842"/>
    </source>
</evidence>
<dbReference type="GO" id="GO:0002098">
    <property type="term" value="P:tRNA wobble uridine modification"/>
    <property type="evidence" value="ECO:0007669"/>
    <property type="project" value="TreeGrafter"/>
</dbReference>
<feature type="binding site" evidence="9">
    <location>
        <position position="233"/>
    </location>
    <ligand>
        <name>Mg(2+)</name>
        <dbReference type="ChEBI" id="CHEBI:18420"/>
    </ligand>
</feature>
<dbReference type="InterPro" id="IPR027368">
    <property type="entry name" value="MnmE_dom2"/>
</dbReference>
<feature type="binding site" evidence="9">
    <location>
        <position position="250"/>
    </location>
    <ligand>
        <name>K(+)</name>
        <dbReference type="ChEBI" id="CHEBI:29103"/>
    </ligand>
</feature>
<feature type="binding site" evidence="9">
    <location>
        <position position="229"/>
    </location>
    <ligand>
        <name>K(+)</name>
        <dbReference type="ChEBI" id="CHEBI:29103"/>
    </ligand>
</feature>
<evidence type="ECO:0000259" key="11">
    <source>
        <dbReference type="PROSITE" id="PS51709"/>
    </source>
</evidence>
<dbReference type="RefSeq" id="WP_066603297.1">
    <property type="nucleotide sequence ID" value="NZ_CP014230.1"/>
</dbReference>
<dbReference type="PRINTS" id="PR00449">
    <property type="entry name" value="RASTRNSFRMNG"/>
</dbReference>
<dbReference type="Proteomes" id="UP000063964">
    <property type="component" value="Chromosome"/>
</dbReference>
<keyword evidence="5 9" id="KW-0378">Hydrolase</keyword>
<accession>A0A0X8JP91</accession>
<dbReference type="HAMAP" id="MF_00379">
    <property type="entry name" value="GTPase_MnmE"/>
    <property type="match status" value="1"/>
</dbReference>
<keyword evidence="4 9" id="KW-0547">Nucleotide-binding</keyword>
<feature type="binding site" evidence="9">
    <location>
        <position position="454"/>
    </location>
    <ligand>
        <name>(6S)-5-formyl-5,6,7,8-tetrahydrofolate</name>
        <dbReference type="ChEBI" id="CHEBI:57457"/>
    </ligand>
</feature>
<dbReference type="InterPro" id="IPR006073">
    <property type="entry name" value="GTP-bd"/>
</dbReference>
<feature type="domain" description="TrmE-type G" evidence="11">
    <location>
        <begin position="219"/>
        <end position="376"/>
    </location>
</feature>
<dbReference type="InterPro" id="IPR004520">
    <property type="entry name" value="GTPase_MnmE"/>
</dbReference>
<dbReference type="GO" id="GO:0030488">
    <property type="term" value="P:tRNA methylation"/>
    <property type="evidence" value="ECO:0007669"/>
    <property type="project" value="TreeGrafter"/>
</dbReference>